<accession>A0A174INX0</accession>
<organism evidence="1 2">
    <name type="scientific">Agathobacter rectalis</name>
    <dbReference type="NCBI Taxonomy" id="39491"/>
    <lineage>
        <taxon>Bacteria</taxon>
        <taxon>Bacillati</taxon>
        <taxon>Bacillota</taxon>
        <taxon>Clostridia</taxon>
        <taxon>Lachnospirales</taxon>
        <taxon>Lachnospiraceae</taxon>
        <taxon>Agathobacter</taxon>
    </lineage>
</organism>
<dbReference type="EMBL" id="CZAJ01000008">
    <property type="protein sequence ID" value="CUO89014.1"/>
    <property type="molecule type" value="Genomic_DNA"/>
</dbReference>
<gene>
    <name evidence="1" type="ORF">ERS852497_01165</name>
</gene>
<sequence>MTADKIALKAEFYDLFVNLGFGAAYICDDTVILYDIFKLCEIFDIFVYRCTQKDYVAVFK</sequence>
<proteinExistence type="predicted"/>
<dbReference type="Proteomes" id="UP000095602">
    <property type="component" value="Unassembled WGS sequence"/>
</dbReference>
<protein>
    <submittedName>
        <fullName evidence="1">Uncharacterized protein</fullName>
    </submittedName>
</protein>
<evidence type="ECO:0000313" key="2">
    <source>
        <dbReference type="Proteomes" id="UP000095602"/>
    </source>
</evidence>
<dbReference type="AlphaFoldDB" id="A0A174INX0"/>
<name>A0A174INX0_9FIRM</name>
<evidence type="ECO:0000313" key="1">
    <source>
        <dbReference type="EMBL" id="CUO89014.1"/>
    </source>
</evidence>
<reference evidence="1 2" key="1">
    <citation type="submission" date="2015-09" db="EMBL/GenBank/DDBJ databases">
        <authorList>
            <consortium name="Pathogen Informatics"/>
        </authorList>
    </citation>
    <scope>NUCLEOTIDE SEQUENCE [LARGE SCALE GENOMIC DNA]</scope>
    <source>
        <strain evidence="1 2">2789STDY5834884</strain>
    </source>
</reference>